<accession>B7J805</accession>
<dbReference type="Gene3D" id="1.25.40.10">
    <property type="entry name" value="Tetratricopeptide repeat domain"/>
    <property type="match status" value="1"/>
</dbReference>
<dbReference type="SMART" id="SM00028">
    <property type="entry name" value="TPR"/>
    <property type="match status" value="3"/>
</dbReference>
<keyword evidence="2" id="KW-0802">TPR repeat</keyword>
<dbReference type="Gene3D" id="3.40.50.300">
    <property type="entry name" value="P-loop containing nucleotide triphosphate hydrolases"/>
    <property type="match status" value="1"/>
</dbReference>
<dbReference type="KEGG" id="afr:AFE_1057"/>
<dbReference type="GO" id="GO:0008476">
    <property type="term" value="F:protein-tyrosine sulfotransferase activity"/>
    <property type="evidence" value="ECO:0007669"/>
    <property type="project" value="InterPro"/>
</dbReference>
<dbReference type="Proteomes" id="UP000001362">
    <property type="component" value="Chromosome"/>
</dbReference>
<feature type="repeat" description="TPR" evidence="2">
    <location>
        <begin position="69"/>
        <end position="102"/>
    </location>
</feature>
<evidence type="ECO:0000256" key="1">
    <source>
        <dbReference type="ARBA" id="ARBA00022679"/>
    </source>
</evidence>
<sequence length="549" mass="61807">MRSALLHLQSGRYQDAVDAFLRVAQSASSPTAMRADALSNMAVCYLRVRDWKNAAGCAQAAVKLDATHVDAWFNLGGAQKALDNSLDAMHAFRRVCALRPERLDAWRYRAIVAQSIALWDEAIECWSTVLQKNGDPSAFAGRIECLVQSGRAPAAEQETAAYLARNPEDVLARYLHALVLSNLQRFDEAWLLAQRLHGNPALDLLSAWVAIHAGKEVAKSMLEKLPESARKHILRLKTARAEDLPGLVAQARSWLARPQADPADDLAGLHFQLGRIADDSQKYEAAWEHYTAAHRWLARVQPYHEDGRQALDAWLRQRPWEAVSPVDHGAPSWIFIVGMPRSGTSLLEQILDQHPVITGTGERHEMQAMAQALFADGNLDAAREACVTFARKGRELAPDSRWIIDKMPHNFLYAGMLLHLFPGARVLWCRRDPLDTTVSIWRQHFRGVHPYAHDWEALQATYRWHETLMEAWRERYPERVLEVRYESIVENLEGTITGVLGGLGETWDSACARFFENPRKIITASREQVTQPLYRDAVGSGKRYGIPVG</sequence>
<dbReference type="STRING" id="243159.AFE_1057"/>
<dbReference type="InterPro" id="IPR027417">
    <property type="entry name" value="P-loop_NTPase"/>
</dbReference>
<dbReference type="InterPro" id="IPR026634">
    <property type="entry name" value="TPST-like"/>
</dbReference>
<gene>
    <name evidence="3" type="ordered locus">AFE_1057</name>
</gene>
<dbReference type="Pfam" id="PF13469">
    <property type="entry name" value="Sulfotransfer_3"/>
    <property type="match status" value="1"/>
</dbReference>
<protein>
    <submittedName>
        <fullName evidence="3">TPR domain/sulfotransferase domain protein</fullName>
    </submittedName>
</protein>
<evidence type="ECO:0000313" key="3">
    <source>
        <dbReference type="EMBL" id="ACK78462.1"/>
    </source>
</evidence>
<evidence type="ECO:0000313" key="4">
    <source>
        <dbReference type="Proteomes" id="UP000001362"/>
    </source>
</evidence>
<dbReference type="eggNOG" id="COG0457">
    <property type="taxonomic scope" value="Bacteria"/>
</dbReference>
<name>B7J805_ACIF2</name>
<dbReference type="InterPro" id="IPR019734">
    <property type="entry name" value="TPR_rpt"/>
</dbReference>
<dbReference type="PANTHER" id="PTHR12788">
    <property type="entry name" value="PROTEIN-TYROSINE SULFOTRANSFERASE 2"/>
    <property type="match status" value="1"/>
</dbReference>
<dbReference type="EMBL" id="CP001219">
    <property type="protein sequence ID" value="ACK78462.1"/>
    <property type="molecule type" value="Genomic_DNA"/>
</dbReference>
<dbReference type="PANTHER" id="PTHR12788:SF10">
    <property type="entry name" value="PROTEIN-TYROSINE SULFOTRANSFERASE"/>
    <property type="match status" value="1"/>
</dbReference>
<evidence type="ECO:0000256" key="2">
    <source>
        <dbReference type="PROSITE-ProRule" id="PRU00339"/>
    </source>
</evidence>
<dbReference type="SUPFAM" id="SSF52540">
    <property type="entry name" value="P-loop containing nucleoside triphosphate hydrolases"/>
    <property type="match status" value="1"/>
</dbReference>
<dbReference type="InterPro" id="IPR011990">
    <property type="entry name" value="TPR-like_helical_dom_sf"/>
</dbReference>
<dbReference type="HOGENOM" id="CLU_017034_1_0_6"/>
<dbReference type="PROSITE" id="PS50005">
    <property type="entry name" value="TPR"/>
    <property type="match status" value="1"/>
</dbReference>
<reference evidence="3 4" key="1">
    <citation type="journal article" date="2008" name="BMC Genomics">
        <title>Acidithiobacillus ferrooxidans metabolism: from genome sequence to industrial applications.</title>
        <authorList>
            <person name="Valdes J."/>
            <person name="Pedroso I."/>
            <person name="Quatrini R."/>
            <person name="Dodson R.J."/>
            <person name="Tettelin H."/>
            <person name="Blake R.II."/>
            <person name="Eisen J.A."/>
            <person name="Holmes D.S."/>
        </authorList>
    </citation>
    <scope>NUCLEOTIDE SEQUENCE [LARGE SCALE GENOMIC DNA]</scope>
    <source>
        <strain evidence="4">ATCC 23270 / DSM 14882 / CIP 104768 / NCIMB 8455</strain>
    </source>
</reference>
<keyword evidence="1 3" id="KW-0808">Transferase</keyword>
<dbReference type="SUPFAM" id="SSF48452">
    <property type="entry name" value="TPR-like"/>
    <property type="match status" value="1"/>
</dbReference>
<keyword evidence="4" id="KW-1185">Reference proteome</keyword>
<dbReference type="PaxDb" id="243159-AFE_1057"/>
<dbReference type="AlphaFoldDB" id="B7J805"/>
<proteinExistence type="predicted"/>
<dbReference type="Pfam" id="PF13432">
    <property type="entry name" value="TPR_16"/>
    <property type="match status" value="1"/>
</dbReference>
<organism evidence="3 4">
    <name type="scientific">Acidithiobacillus ferrooxidans (strain ATCC 23270 / DSM 14882 / CIP 104768 / NCIMB 8455)</name>
    <name type="common">Ferrobacillus ferrooxidans (strain ATCC 23270)</name>
    <dbReference type="NCBI Taxonomy" id="243159"/>
    <lineage>
        <taxon>Bacteria</taxon>
        <taxon>Pseudomonadati</taxon>
        <taxon>Pseudomonadota</taxon>
        <taxon>Acidithiobacillia</taxon>
        <taxon>Acidithiobacillales</taxon>
        <taxon>Acidithiobacillaceae</taxon>
        <taxon>Acidithiobacillus</taxon>
    </lineage>
</organism>